<feature type="region of interest" description="Disordered" evidence="1">
    <location>
        <begin position="77"/>
        <end position="129"/>
    </location>
</feature>
<keyword evidence="3" id="KW-1185">Reference proteome</keyword>
<reference evidence="2 3" key="1">
    <citation type="journal article" date="2019" name="Int. J. Syst. Evol. Microbiol.">
        <title>The Global Catalogue of Microorganisms (GCM) 10K type strain sequencing project: providing services to taxonomists for standard genome sequencing and annotation.</title>
        <authorList>
            <consortium name="The Broad Institute Genomics Platform"/>
            <consortium name="The Broad Institute Genome Sequencing Center for Infectious Disease"/>
            <person name="Wu L."/>
            <person name="Ma J."/>
        </authorList>
    </citation>
    <scope>NUCLEOTIDE SEQUENCE [LARGE SCALE GENOMIC DNA]</scope>
    <source>
        <strain evidence="2 3">JCM 5062</strain>
    </source>
</reference>
<protein>
    <recommendedName>
        <fullName evidence="4">DNA-binding protein</fullName>
    </recommendedName>
</protein>
<evidence type="ECO:0000313" key="2">
    <source>
        <dbReference type="EMBL" id="GAA2507444.1"/>
    </source>
</evidence>
<evidence type="ECO:0008006" key="4">
    <source>
        <dbReference type="Google" id="ProtNLM"/>
    </source>
</evidence>
<dbReference type="EMBL" id="BAAASR010000025">
    <property type="protein sequence ID" value="GAA2507444.1"/>
    <property type="molecule type" value="Genomic_DNA"/>
</dbReference>
<gene>
    <name evidence="2" type="ORF">GCM10010393_45330</name>
</gene>
<evidence type="ECO:0000256" key="1">
    <source>
        <dbReference type="SAM" id="MobiDB-lite"/>
    </source>
</evidence>
<evidence type="ECO:0000313" key="3">
    <source>
        <dbReference type="Proteomes" id="UP001499942"/>
    </source>
</evidence>
<comment type="caution">
    <text evidence="2">The sequence shown here is derived from an EMBL/GenBank/DDBJ whole genome shotgun (WGS) entry which is preliminary data.</text>
</comment>
<proteinExistence type="predicted"/>
<dbReference type="RefSeq" id="WP_425575737.1">
    <property type="nucleotide sequence ID" value="NZ_BAAASR010000025.1"/>
</dbReference>
<accession>A0ABN3MRQ1</accession>
<sequence length="129" mass="14434">MADPRFDATRPATGGPEVPRDVVLPRLYRPAEIAAALGCSVWWVKDRARRRLIPFTYVGGAYRFTADHFAEIIRAHEEAPARKPKRSKPVAPPEPKAFASQRPEPTSPAVRLQARPPRRLLKAQYGRAA</sequence>
<organism evidence="2 3">
    <name type="scientific">Streptomyces gobitricini</name>
    <dbReference type="NCBI Taxonomy" id="68211"/>
    <lineage>
        <taxon>Bacteria</taxon>
        <taxon>Bacillati</taxon>
        <taxon>Actinomycetota</taxon>
        <taxon>Actinomycetes</taxon>
        <taxon>Kitasatosporales</taxon>
        <taxon>Streptomycetaceae</taxon>
        <taxon>Streptomyces</taxon>
    </lineage>
</organism>
<name>A0ABN3MRQ1_9ACTN</name>
<dbReference type="Proteomes" id="UP001499942">
    <property type="component" value="Unassembled WGS sequence"/>
</dbReference>